<dbReference type="SUPFAM" id="SSF160574">
    <property type="entry name" value="BT0923-like"/>
    <property type="match status" value="2"/>
</dbReference>
<dbReference type="Gene3D" id="3.10.450.360">
    <property type="match status" value="2"/>
</dbReference>
<dbReference type="AlphaFoldDB" id="A0A1M4WW74"/>
<name>A0A1M4WW74_9BACE</name>
<accession>A0A1M4WW74</accession>
<gene>
    <name evidence="3" type="ORF">SAMN05444349_10758</name>
</gene>
<organism evidence="3 4">
    <name type="scientific">Bacteroides faecichinchillae</name>
    <dbReference type="NCBI Taxonomy" id="871325"/>
    <lineage>
        <taxon>Bacteria</taxon>
        <taxon>Pseudomonadati</taxon>
        <taxon>Bacteroidota</taxon>
        <taxon>Bacteroidia</taxon>
        <taxon>Bacteroidales</taxon>
        <taxon>Bacteroidaceae</taxon>
        <taxon>Bacteroides</taxon>
    </lineage>
</organism>
<keyword evidence="4" id="KW-1185">Reference proteome</keyword>
<dbReference type="Pfam" id="PF11396">
    <property type="entry name" value="PepSY_like"/>
    <property type="match status" value="3"/>
</dbReference>
<reference evidence="3 4" key="1">
    <citation type="submission" date="2016-11" db="EMBL/GenBank/DDBJ databases">
        <authorList>
            <person name="Jaros S."/>
            <person name="Januszkiewicz K."/>
            <person name="Wedrychowicz H."/>
        </authorList>
    </citation>
    <scope>NUCLEOTIDE SEQUENCE [LARGE SCALE GENOMIC DNA]</scope>
    <source>
        <strain evidence="3 4">DSM 26883</strain>
    </source>
</reference>
<dbReference type="PROSITE" id="PS51257">
    <property type="entry name" value="PROKAR_LIPOPROTEIN"/>
    <property type="match status" value="1"/>
</dbReference>
<evidence type="ECO:0000313" key="4">
    <source>
        <dbReference type="Proteomes" id="UP000184436"/>
    </source>
</evidence>
<dbReference type="EMBL" id="FQVD01000007">
    <property type="protein sequence ID" value="SHE85460.1"/>
    <property type="molecule type" value="Genomic_DNA"/>
</dbReference>
<evidence type="ECO:0000313" key="3">
    <source>
        <dbReference type="EMBL" id="SHE85460.1"/>
    </source>
</evidence>
<dbReference type="Proteomes" id="UP000184436">
    <property type="component" value="Unassembled WGS sequence"/>
</dbReference>
<dbReference type="InterPro" id="IPR021533">
    <property type="entry name" value="PepSY-like"/>
</dbReference>
<dbReference type="STRING" id="871325.SAMN05444349_10758"/>
<feature type="domain" description="Putative beta-lactamase-inhibitor-like PepSY-like" evidence="2">
    <location>
        <begin position="195"/>
        <end position="276"/>
    </location>
</feature>
<feature type="signal peptide" evidence="1">
    <location>
        <begin position="1"/>
        <end position="19"/>
    </location>
</feature>
<sequence>MKLKLYLLMIALSAWSLQSCDSDDDESISVPIELQNAFSSKYPNAGNVKWETKSGYYVADFHNGYETSAWFMPDGSWCMTETDIPYTKLPEAVKNSFEKSEYKDWKKDDIDMLERQGMGTMYVIEVERQNQEMDLYYSEDGVLIKSAVDTDDDQDNYLPIPQLTAKMKSFIERKYPEAKIMEIDKEDSGYTEVDILHNGSSKEVLFNQGGDWISTSWDVDIIPVTVGTTISEQFPEYHIDDSEYFETLSEGNYYLIELEADNRPDKKIKVTSDGTIL</sequence>
<feature type="domain" description="Putative beta-lactamase-inhibitor-like PepSY-like" evidence="2">
    <location>
        <begin position="155"/>
        <end position="190"/>
    </location>
</feature>
<dbReference type="OrthoDB" id="799540at2"/>
<keyword evidence="1" id="KW-0732">Signal</keyword>
<evidence type="ECO:0000259" key="2">
    <source>
        <dbReference type="Pfam" id="PF11396"/>
    </source>
</evidence>
<feature type="domain" description="Putative beta-lactamase-inhibitor-like PepSY-like" evidence="2">
    <location>
        <begin position="56"/>
        <end position="145"/>
    </location>
</feature>
<dbReference type="RefSeq" id="WP_025074189.1">
    <property type="nucleotide sequence ID" value="NZ_FQVD01000007.1"/>
</dbReference>
<proteinExistence type="predicted"/>
<feature type="chain" id="PRO_5030031155" evidence="1">
    <location>
        <begin position="20"/>
        <end position="277"/>
    </location>
</feature>
<evidence type="ECO:0000256" key="1">
    <source>
        <dbReference type="SAM" id="SignalP"/>
    </source>
</evidence>
<protein>
    <submittedName>
        <fullName evidence="3">Putative beta-lactamase-inhibitor-like, PepSY-like</fullName>
    </submittedName>
</protein>